<keyword evidence="2" id="KW-0812">Transmembrane</keyword>
<protein>
    <submittedName>
        <fullName evidence="4">Chain-length determining protein</fullName>
    </submittedName>
</protein>
<dbReference type="GeneID" id="58922429"/>
<dbReference type="STRING" id="646.BJD16_16745"/>
<dbReference type="PANTHER" id="PTHR32309:SF31">
    <property type="entry name" value="CAPSULAR EXOPOLYSACCHARIDE FAMILY"/>
    <property type="match status" value="1"/>
</dbReference>
<comment type="caution">
    <text evidence="4">The sequence shown here is derived from an EMBL/GenBank/DDBJ whole genome shotgun (WGS) entry which is preliminary data.</text>
</comment>
<keyword evidence="1" id="KW-0175">Coiled coil</keyword>
<evidence type="ECO:0000256" key="2">
    <source>
        <dbReference type="SAM" id="Phobius"/>
    </source>
</evidence>
<dbReference type="PANTHER" id="PTHR32309">
    <property type="entry name" value="TYROSINE-PROTEIN KINASE"/>
    <property type="match status" value="1"/>
</dbReference>
<dbReference type="InterPro" id="IPR050445">
    <property type="entry name" value="Bact_polysacc_biosynth/exp"/>
</dbReference>
<evidence type="ECO:0000256" key="1">
    <source>
        <dbReference type="SAM" id="Coils"/>
    </source>
</evidence>
<evidence type="ECO:0000313" key="5">
    <source>
        <dbReference type="Proteomes" id="UP000179934"/>
    </source>
</evidence>
<keyword evidence="2" id="KW-1133">Transmembrane helix</keyword>
<reference evidence="4 5" key="1">
    <citation type="submission" date="2016-09" db="EMBL/GenBank/DDBJ databases">
        <title>Draft Genome Sequence of Aeromonas sobria Strain 08005, Isolated from Sick Rana catesbeiana.</title>
        <authorList>
            <person name="Yang Q."/>
        </authorList>
    </citation>
    <scope>NUCLEOTIDE SEQUENCE [LARGE SCALE GENOMIC DNA]</scope>
    <source>
        <strain evidence="4 5">08005</strain>
    </source>
</reference>
<accession>A0A1S2CTC5</accession>
<evidence type="ECO:0000313" key="4">
    <source>
        <dbReference type="EMBL" id="OHY91409.1"/>
    </source>
</evidence>
<feature type="coiled-coil region" evidence="1">
    <location>
        <begin position="244"/>
        <end position="292"/>
    </location>
</feature>
<dbReference type="Proteomes" id="UP000179934">
    <property type="component" value="Unassembled WGS sequence"/>
</dbReference>
<feature type="coiled-coil region" evidence="1">
    <location>
        <begin position="325"/>
        <end position="359"/>
    </location>
</feature>
<organism evidence="4 5">
    <name type="scientific">Aeromonas sobria</name>
    <dbReference type="NCBI Taxonomy" id="646"/>
    <lineage>
        <taxon>Bacteria</taxon>
        <taxon>Pseudomonadati</taxon>
        <taxon>Pseudomonadota</taxon>
        <taxon>Gammaproteobacteria</taxon>
        <taxon>Aeromonadales</taxon>
        <taxon>Aeromonadaceae</taxon>
        <taxon>Aeromonas</taxon>
    </lineage>
</organism>
<feature type="domain" description="Tyrosine-protein kinase G-rich" evidence="3">
    <location>
        <begin position="334"/>
        <end position="416"/>
    </location>
</feature>
<sequence>MPVQFYYNLYLILFAAWRRRYLLVIPVLVMPLVGGAIGWLTPKEYESRTTFMVPQDANQTPTLKDLITQESLKDRFAVLEALLRSRYVLDGVARDRGLVNDETPPVKRDAIMDWLSGAVSLRLIGDEVIEIKVRADSAANSAGLLEAISRRFFFNLLSKGRQSAESSERFLQSQLDSRRGELQGAEQLLADFKREHASALPQQQSANVARLYGLQERYAESLILLQQARARVDQLSLGQESQLARQLDEKLQLMRTELVLLRARYSEEHSKVQSLRYQIEQLQQEFEQLKSQPDMAQGPEWQLAQTQLTDAQQNATGLKTQLDGLDKVVDSQGDTERQLAELERDLAVKRTLYQDLLLRYEKAKVTGDLGNFEQAARIKVIDKPFAPSKPSNYPLWLFVLAGVIGGLGLGGGLALLTELADTSLRRSDRLASLIKAPVLSRIPYCEPVSDYPSNSYQALDGQVLPLAPEPG</sequence>
<keyword evidence="2" id="KW-0472">Membrane</keyword>
<name>A0A1S2CTC5_AERSO</name>
<dbReference type="RefSeq" id="WP_042020818.1">
    <property type="nucleotide sequence ID" value="NZ_CDBW01000018.1"/>
</dbReference>
<dbReference type="OrthoDB" id="6210130at2"/>
<proteinExistence type="predicted"/>
<gene>
    <name evidence="4" type="ORF">BJD16_16745</name>
</gene>
<feature type="transmembrane region" description="Helical" evidence="2">
    <location>
        <begin position="21"/>
        <end position="40"/>
    </location>
</feature>
<dbReference type="AlphaFoldDB" id="A0A1S2CTC5"/>
<dbReference type="InterPro" id="IPR032807">
    <property type="entry name" value="GNVR"/>
</dbReference>
<dbReference type="Pfam" id="PF13807">
    <property type="entry name" value="GNVR"/>
    <property type="match status" value="1"/>
</dbReference>
<evidence type="ECO:0000259" key="3">
    <source>
        <dbReference type="Pfam" id="PF13807"/>
    </source>
</evidence>
<feature type="transmembrane region" description="Helical" evidence="2">
    <location>
        <begin position="393"/>
        <end position="416"/>
    </location>
</feature>
<dbReference type="EMBL" id="MKFU01000022">
    <property type="protein sequence ID" value="OHY91409.1"/>
    <property type="molecule type" value="Genomic_DNA"/>
</dbReference>